<dbReference type="AlphaFoldDB" id="A0A9W8QYG9"/>
<comment type="caution">
    <text evidence="1">The sequence shown here is derived from an EMBL/GenBank/DDBJ whole genome shotgun (WGS) entry which is preliminary data.</text>
</comment>
<evidence type="ECO:0000313" key="2">
    <source>
        <dbReference type="Proteomes" id="UP001152087"/>
    </source>
</evidence>
<reference evidence="1" key="1">
    <citation type="submission" date="2022-09" db="EMBL/GenBank/DDBJ databases">
        <title>Fusarium specimens isolated from Avocado Roots.</title>
        <authorList>
            <person name="Stajich J."/>
            <person name="Roper C."/>
            <person name="Heimlech-Rivalta G."/>
        </authorList>
    </citation>
    <scope>NUCLEOTIDE SEQUENCE</scope>
    <source>
        <strain evidence="1">A02</strain>
    </source>
</reference>
<dbReference type="Proteomes" id="UP001152087">
    <property type="component" value="Unassembled WGS sequence"/>
</dbReference>
<gene>
    <name evidence="1" type="ORF">NW755_011108</name>
</gene>
<proteinExistence type="predicted"/>
<protein>
    <submittedName>
        <fullName evidence="1">Uncharacterized protein</fullName>
    </submittedName>
</protein>
<name>A0A9W8QYG9_9HYPO</name>
<evidence type="ECO:0000313" key="1">
    <source>
        <dbReference type="EMBL" id="KAJ4181323.1"/>
    </source>
</evidence>
<keyword evidence="2" id="KW-1185">Reference proteome</keyword>
<sequence>MARGPRDTPPQGGCLRGMLEDLPIRRAPAALVTARLLFALFKPIDKVSPVFGLGRL</sequence>
<dbReference type="EMBL" id="JAOQAV010000041">
    <property type="protein sequence ID" value="KAJ4181323.1"/>
    <property type="molecule type" value="Genomic_DNA"/>
</dbReference>
<organism evidence="1 2">
    <name type="scientific">Fusarium falciforme</name>
    <dbReference type="NCBI Taxonomy" id="195108"/>
    <lineage>
        <taxon>Eukaryota</taxon>
        <taxon>Fungi</taxon>
        <taxon>Dikarya</taxon>
        <taxon>Ascomycota</taxon>
        <taxon>Pezizomycotina</taxon>
        <taxon>Sordariomycetes</taxon>
        <taxon>Hypocreomycetidae</taxon>
        <taxon>Hypocreales</taxon>
        <taxon>Nectriaceae</taxon>
        <taxon>Fusarium</taxon>
        <taxon>Fusarium solani species complex</taxon>
    </lineage>
</organism>
<accession>A0A9W8QYG9</accession>